<protein>
    <recommendedName>
        <fullName evidence="4">Lipoprotein</fullName>
    </recommendedName>
</protein>
<feature type="signal peptide" evidence="1">
    <location>
        <begin position="1"/>
        <end position="23"/>
    </location>
</feature>
<dbReference type="RefSeq" id="WP_088960186.1">
    <property type="nucleotide sequence ID" value="NZ_LT607410.1"/>
</dbReference>
<feature type="chain" id="PRO_5008706036" description="Lipoprotein" evidence="1">
    <location>
        <begin position="24"/>
        <end position="274"/>
    </location>
</feature>
<dbReference type="InterPro" id="IPR006311">
    <property type="entry name" value="TAT_signal"/>
</dbReference>
<keyword evidence="1" id="KW-0732">Signal</keyword>
<organism evidence="2 3">
    <name type="scientific">Micromonospora purpureochromogenes</name>
    <dbReference type="NCBI Taxonomy" id="47872"/>
    <lineage>
        <taxon>Bacteria</taxon>
        <taxon>Bacillati</taxon>
        <taxon>Actinomycetota</taxon>
        <taxon>Actinomycetes</taxon>
        <taxon>Micromonosporales</taxon>
        <taxon>Micromonosporaceae</taxon>
        <taxon>Micromonospora</taxon>
    </lineage>
</organism>
<accession>A0A1C4VLG8</accession>
<evidence type="ECO:0000256" key="1">
    <source>
        <dbReference type="SAM" id="SignalP"/>
    </source>
</evidence>
<gene>
    <name evidence="2" type="ORF">GA0074696_1210</name>
</gene>
<dbReference type="Gene3D" id="2.50.20.20">
    <property type="match status" value="1"/>
</dbReference>
<dbReference type="PROSITE" id="PS51318">
    <property type="entry name" value="TAT"/>
    <property type="match status" value="1"/>
</dbReference>
<sequence length="274" mass="28052">MTQRTRTAGLLRRVVTTSTAALAATALVAGCDAGDGDRAAAPVGSSAAPTPKAALLAAVPDGTEGTFRFTGHDSSSDVSGLVDPTAKGAELTTAVKDPDLGFTTRMSFRIVADQTWMKVKFTGTKGLTGLPKLPDRWLRLDRARLADAASAPVYDGVDVGNTGPLIEAATAVEEKGAGRYAGTVDLTAGEAAKVLEAEEMTALGDAAKAVPFTAEVGSDGNLAKLTLQVPAVGRHKAYAYVVEYRDYGTAPKVTAPTGGAAQDAPKVAYELLNG</sequence>
<name>A0A1C4VLG8_9ACTN</name>
<proteinExistence type="predicted"/>
<evidence type="ECO:0000313" key="2">
    <source>
        <dbReference type="EMBL" id="SCE84803.1"/>
    </source>
</evidence>
<dbReference type="AlphaFoldDB" id="A0A1C4VLG8"/>
<reference evidence="2 3" key="1">
    <citation type="submission" date="2016-06" db="EMBL/GenBank/DDBJ databases">
        <authorList>
            <person name="Kjaerup R.B."/>
            <person name="Dalgaard T.S."/>
            <person name="Juul-Madsen H.R."/>
        </authorList>
    </citation>
    <scope>NUCLEOTIDE SEQUENCE [LARGE SCALE GENOMIC DNA]</scope>
    <source>
        <strain evidence="2 3">DSM 43821</strain>
    </source>
</reference>
<dbReference type="Proteomes" id="UP000198228">
    <property type="component" value="Chromosome I"/>
</dbReference>
<dbReference type="PROSITE" id="PS51257">
    <property type="entry name" value="PROKAR_LIPOPROTEIN"/>
    <property type="match status" value="1"/>
</dbReference>
<evidence type="ECO:0008006" key="4">
    <source>
        <dbReference type="Google" id="ProtNLM"/>
    </source>
</evidence>
<evidence type="ECO:0000313" key="3">
    <source>
        <dbReference type="Proteomes" id="UP000198228"/>
    </source>
</evidence>
<dbReference type="EMBL" id="LT607410">
    <property type="protein sequence ID" value="SCE84803.1"/>
    <property type="molecule type" value="Genomic_DNA"/>
</dbReference>